<dbReference type="Proteomes" id="UP001652628">
    <property type="component" value="Chromosome 3"/>
</dbReference>
<reference evidence="3" key="1">
    <citation type="submission" date="2025-08" db="UniProtKB">
        <authorList>
            <consortium name="RefSeq"/>
        </authorList>
    </citation>
    <scope>IDENTIFICATION</scope>
</reference>
<dbReference type="AlphaFoldDB" id="A0AB39ZL72"/>
<evidence type="ECO:0000256" key="1">
    <source>
        <dbReference type="SAM" id="SignalP"/>
    </source>
</evidence>
<evidence type="ECO:0008006" key="4">
    <source>
        <dbReference type="Google" id="ProtNLM"/>
    </source>
</evidence>
<name>A0AB39ZL72_DROSZ</name>
<proteinExistence type="predicted"/>
<gene>
    <name evidence="3" type="primary">LOC108016187</name>
</gene>
<sequence>MPPSMFCILIWRLAVQLLYPYGYMGCSLQEALDNEHLIWSKGDRLEAQMTMLMRDSLRTTLMLVIVMEMMSSVNEALNIRLPMVLAIRL</sequence>
<feature type="signal peptide" evidence="1">
    <location>
        <begin position="1"/>
        <end position="20"/>
    </location>
</feature>
<keyword evidence="1" id="KW-0732">Signal</keyword>
<protein>
    <recommendedName>
        <fullName evidence="4">Secreted protein</fullName>
    </recommendedName>
</protein>
<evidence type="ECO:0000313" key="3">
    <source>
        <dbReference type="RefSeq" id="XP_016938300.3"/>
    </source>
</evidence>
<evidence type="ECO:0000313" key="2">
    <source>
        <dbReference type="Proteomes" id="UP001652628"/>
    </source>
</evidence>
<accession>A0AB39ZL72</accession>
<feature type="chain" id="PRO_5046455804" description="Secreted protein" evidence="1">
    <location>
        <begin position="21"/>
        <end position="89"/>
    </location>
</feature>
<organism evidence="2 3">
    <name type="scientific">Drosophila suzukii</name>
    <name type="common">Spotted-wing drosophila fruit fly</name>
    <dbReference type="NCBI Taxonomy" id="28584"/>
    <lineage>
        <taxon>Eukaryota</taxon>
        <taxon>Metazoa</taxon>
        <taxon>Ecdysozoa</taxon>
        <taxon>Arthropoda</taxon>
        <taxon>Hexapoda</taxon>
        <taxon>Insecta</taxon>
        <taxon>Pterygota</taxon>
        <taxon>Neoptera</taxon>
        <taxon>Endopterygota</taxon>
        <taxon>Diptera</taxon>
        <taxon>Brachycera</taxon>
        <taxon>Muscomorpha</taxon>
        <taxon>Ephydroidea</taxon>
        <taxon>Drosophilidae</taxon>
        <taxon>Drosophila</taxon>
        <taxon>Sophophora</taxon>
    </lineage>
</organism>
<keyword evidence="2" id="KW-1185">Reference proteome</keyword>
<dbReference type="RefSeq" id="XP_016938300.3">
    <property type="nucleotide sequence ID" value="XM_017082811.4"/>
</dbReference>
<dbReference type="GeneID" id="108016187"/>